<name>A0A8J2XK57_9MICO</name>
<evidence type="ECO:0000256" key="4">
    <source>
        <dbReference type="ARBA" id="ARBA00022729"/>
    </source>
</evidence>
<evidence type="ECO:0000259" key="10">
    <source>
        <dbReference type="Pfam" id="PF17961"/>
    </source>
</evidence>
<evidence type="ECO:0000256" key="2">
    <source>
        <dbReference type="ARBA" id="ARBA00022512"/>
    </source>
</evidence>
<evidence type="ECO:0000256" key="6">
    <source>
        <dbReference type="ARBA" id="ARBA00023088"/>
    </source>
</evidence>
<keyword evidence="8" id="KW-0472">Membrane</keyword>
<gene>
    <name evidence="11" type="ORF">GCM10011333_30340</name>
</gene>
<feature type="transmembrane region" description="Helical" evidence="8">
    <location>
        <begin position="502"/>
        <end position="524"/>
    </location>
</feature>
<keyword evidence="5" id="KW-0677">Repeat</keyword>
<keyword evidence="8" id="KW-1133">Transmembrane helix</keyword>
<dbReference type="NCBIfam" id="TIGR01167">
    <property type="entry name" value="LPXTG_anchor"/>
    <property type="match status" value="1"/>
</dbReference>
<feature type="domain" description="Gram-positive cocci surface proteins LPxTG" evidence="9">
    <location>
        <begin position="493"/>
        <end position="527"/>
    </location>
</feature>
<proteinExistence type="predicted"/>
<comment type="subcellular location">
    <subcellularLocation>
        <location evidence="1">Secreted</location>
        <location evidence="1">Cell wall</location>
        <topology evidence="1">Peptidoglycan-anchor</topology>
    </subcellularLocation>
</comment>
<dbReference type="AlphaFoldDB" id="A0A8J2XK57"/>
<dbReference type="PANTHER" id="PTHR44826:SF3">
    <property type="entry name" value="SPORE COAT PROTEIN SP85"/>
    <property type="match status" value="1"/>
</dbReference>
<dbReference type="InterPro" id="IPR011252">
    <property type="entry name" value="Fibrogen-bd_dom1"/>
</dbReference>
<keyword evidence="4" id="KW-0732">Signal</keyword>
<keyword evidence="3" id="KW-0964">Secreted</keyword>
<evidence type="ECO:0000256" key="7">
    <source>
        <dbReference type="SAM" id="MobiDB-lite"/>
    </source>
</evidence>
<dbReference type="InterPro" id="IPR041171">
    <property type="entry name" value="SDR_Ig"/>
</dbReference>
<sequence length="528" mass="55663">MVSAEQSSSSSERPSFRGRLFSAAAVLLALAIAVFAALPFATPALAQTGGTVTHIEIQTDDGEAEGPGGVVSVWQSISIYAEWEADAAAVAGDGFVIILPEELTGFVMEFPLLDEGRDNAEVGRCEVSAGQIVCRFTDYVERYENVHGWVRFEALVEADAEGEDTLVFLTGEDVEIEVPVPGGPVRSPDEYEFPYPWDSYKSSWPIPYGEGRIGWGISITDDALPSEPADLLVVDNLAGLELVPGSLQIEYALAETWVEEERGPWYELPESGYTLGADPDWPLNVTLHDVVGDGTTVYRILYETPLPEGVEDGDTFVNDVLIGEVAVSWEHTYYDGEGSGSGDEPQPTPSPTTEPTTDPTTEPTTEPTTDATTEPTTDPTTDPSTVPTTDPTTEPTTDPTTDPTTEPTTEPSADPTTEPTTDPSTVPTTDATTEPTTDPTTDPTTEPTTEPSTDLTTDPTTVSTTEPATDPTESPGAPAPSVSPSVPAGGDPAGQLPRTGSAVAAAMVAGAMLLGLGGVLLLSVKRRP</sequence>
<accession>A0A8J2XK57</accession>
<evidence type="ECO:0000256" key="8">
    <source>
        <dbReference type="SAM" id="Phobius"/>
    </source>
</evidence>
<dbReference type="PANTHER" id="PTHR44826">
    <property type="entry name" value="SPORE COAT PROTEIN SP85"/>
    <property type="match status" value="1"/>
</dbReference>
<evidence type="ECO:0000256" key="3">
    <source>
        <dbReference type="ARBA" id="ARBA00022525"/>
    </source>
</evidence>
<keyword evidence="6" id="KW-0572">Peptidoglycan-anchor</keyword>
<dbReference type="SUPFAM" id="SSF49401">
    <property type="entry name" value="Bacterial adhesins"/>
    <property type="match status" value="1"/>
</dbReference>
<evidence type="ECO:0000256" key="5">
    <source>
        <dbReference type="ARBA" id="ARBA00022737"/>
    </source>
</evidence>
<keyword evidence="8" id="KW-0812">Transmembrane</keyword>
<evidence type="ECO:0000256" key="1">
    <source>
        <dbReference type="ARBA" id="ARBA00004168"/>
    </source>
</evidence>
<keyword evidence="2" id="KW-0134">Cell wall</keyword>
<keyword evidence="12" id="KW-1185">Reference proteome</keyword>
<evidence type="ECO:0008006" key="13">
    <source>
        <dbReference type="Google" id="ProtNLM"/>
    </source>
</evidence>
<dbReference type="GO" id="GO:0007155">
    <property type="term" value="P:cell adhesion"/>
    <property type="evidence" value="ECO:0007669"/>
    <property type="project" value="InterPro"/>
</dbReference>
<reference evidence="11" key="2">
    <citation type="submission" date="2020-09" db="EMBL/GenBank/DDBJ databases">
        <authorList>
            <person name="Sun Q."/>
            <person name="Zhou Y."/>
        </authorList>
    </citation>
    <scope>NUCLEOTIDE SEQUENCE</scope>
    <source>
        <strain evidence="11">CGMCC 1.12785</strain>
    </source>
</reference>
<organism evidence="11 12">
    <name type="scientific">Sediminivirga luteola</name>
    <dbReference type="NCBI Taxonomy" id="1774748"/>
    <lineage>
        <taxon>Bacteria</taxon>
        <taxon>Bacillati</taxon>
        <taxon>Actinomycetota</taxon>
        <taxon>Actinomycetes</taxon>
        <taxon>Micrococcales</taxon>
        <taxon>Brevibacteriaceae</taxon>
        <taxon>Sediminivirga</taxon>
    </lineage>
</organism>
<dbReference type="Gene3D" id="2.60.40.1280">
    <property type="match status" value="1"/>
</dbReference>
<dbReference type="InterPro" id="IPR019931">
    <property type="entry name" value="LPXTG_anchor"/>
</dbReference>
<dbReference type="InterPro" id="IPR008966">
    <property type="entry name" value="Adhesion_dom_sf"/>
</dbReference>
<feature type="compositionally biased region" description="Low complexity" evidence="7">
    <location>
        <begin position="353"/>
        <end position="490"/>
    </location>
</feature>
<dbReference type="EMBL" id="BMFY01000016">
    <property type="protein sequence ID" value="GGA25284.1"/>
    <property type="molecule type" value="Genomic_DNA"/>
</dbReference>
<evidence type="ECO:0000313" key="12">
    <source>
        <dbReference type="Proteomes" id="UP000616114"/>
    </source>
</evidence>
<dbReference type="Pfam" id="PF00746">
    <property type="entry name" value="Gram_pos_anchor"/>
    <property type="match status" value="1"/>
</dbReference>
<dbReference type="Pfam" id="PF17961">
    <property type="entry name" value="Big_8"/>
    <property type="match status" value="1"/>
</dbReference>
<feature type="domain" description="SDR-like Ig" evidence="10">
    <location>
        <begin position="74"/>
        <end position="158"/>
    </location>
</feature>
<protein>
    <recommendedName>
        <fullName evidence="13">LPXTG-motif cell wall-anchored protein</fullName>
    </recommendedName>
</protein>
<dbReference type="Proteomes" id="UP000616114">
    <property type="component" value="Unassembled WGS sequence"/>
</dbReference>
<reference evidence="11" key="1">
    <citation type="journal article" date="2014" name="Int. J. Syst. Evol. Microbiol.">
        <title>Complete genome sequence of Corynebacterium casei LMG S-19264T (=DSM 44701T), isolated from a smear-ripened cheese.</title>
        <authorList>
            <consortium name="US DOE Joint Genome Institute (JGI-PGF)"/>
            <person name="Walter F."/>
            <person name="Albersmeier A."/>
            <person name="Kalinowski J."/>
            <person name="Ruckert C."/>
        </authorList>
    </citation>
    <scope>NUCLEOTIDE SEQUENCE</scope>
    <source>
        <strain evidence="11">CGMCC 1.12785</strain>
    </source>
</reference>
<evidence type="ECO:0000259" key="9">
    <source>
        <dbReference type="Pfam" id="PF00746"/>
    </source>
</evidence>
<evidence type="ECO:0000313" key="11">
    <source>
        <dbReference type="EMBL" id="GGA25284.1"/>
    </source>
</evidence>
<dbReference type="InterPro" id="IPR051860">
    <property type="entry name" value="Plasmodium_CSP_Invasion"/>
</dbReference>
<comment type="caution">
    <text evidence="11">The sequence shown here is derived from an EMBL/GenBank/DDBJ whole genome shotgun (WGS) entry which is preliminary data.</text>
</comment>
<feature type="region of interest" description="Disordered" evidence="7">
    <location>
        <begin position="333"/>
        <end position="501"/>
    </location>
</feature>